<evidence type="ECO:0008006" key="3">
    <source>
        <dbReference type="Google" id="ProtNLM"/>
    </source>
</evidence>
<organism evidence="1 2">
    <name type="scientific">Triticum urartu</name>
    <name type="common">Red wild einkorn</name>
    <name type="synonym">Crithodium urartu</name>
    <dbReference type="NCBI Taxonomy" id="4572"/>
    <lineage>
        <taxon>Eukaryota</taxon>
        <taxon>Viridiplantae</taxon>
        <taxon>Streptophyta</taxon>
        <taxon>Embryophyta</taxon>
        <taxon>Tracheophyta</taxon>
        <taxon>Spermatophyta</taxon>
        <taxon>Magnoliopsida</taxon>
        <taxon>Liliopsida</taxon>
        <taxon>Poales</taxon>
        <taxon>Poaceae</taxon>
        <taxon>BOP clade</taxon>
        <taxon>Pooideae</taxon>
        <taxon>Triticodae</taxon>
        <taxon>Triticeae</taxon>
        <taxon>Triticinae</taxon>
        <taxon>Triticum</taxon>
    </lineage>
</organism>
<proteinExistence type="predicted"/>
<dbReference type="Proteomes" id="UP000015106">
    <property type="component" value="Chromosome 4"/>
</dbReference>
<dbReference type="SUPFAM" id="SSF56784">
    <property type="entry name" value="HAD-like"/>
    <property type="match status" value="1"/>
</dbReference>
<accession>A0A8R7Q2X0</accession>
<dbReference type="Gene3D" id="3.40.50.1000">
    <property type="entry name" value="HAD superfamily/HAD-like"/>
    <property type="match status" value="1"/>
</dbReference>
<evidence type="ECO:0000313" key="1">
    <source>
        <dbReference type="EnsemblPlants" id="TuG1812G0400001343.01.T01.cds461219"/>
    </source>
</evidence>
<reference evidence="1" key="3">
    <citation type="submission" date="2022-06" db="UniProtKB">
        <authorList>
            <consortium name="EnsemblPlants"/>
        </authorList>
    </citation>
    <scope>IDENTIFICATION</scope>
</reference>
<reference evidence="1" key="2">
    <citation type="submission" date="2018-03" db="EMBL/GenBank/DDBJ databases">
        <title>The Triticum urartu genome reveals the dynamic nature of wheat genome evolution.</title>
        <authorList>
            <person name="Ling H."/>
            <person name="Ma B."/>
            <person name="Shi X."/>
            <person name="Liu H."/>
            <person name="Dong L."/>
            <person name="Sun H."/>
            <person name="Cao Y."/>
            <person name="Gao Q."/>
            <person name="Zheng S."/>
            <person name="Li Y."/>
            <person name="Yu Y."/>
            <person name="Du H."/>
            <person name="Qi M."/>
            <person name="Li Y."/>
            <person name="Yu H."/>
            <person name="Cui Y."/>
            <person name="Wang N."/>
            <person name="Chen C."/>
            <person name="Wu H."/>
            <person name="Zhao Y."/>
            <person name="Zhang J."/>
            <person name="Li Y."/>
            <person name="Zhou W."/>
            <person name="Zhang B."/>
            <person name="Hu W."/>
            <person name="Eijk M."/>
            <person name="Tang J."/>
            <person name="Witsenboer H."/>
            <person name="Zhao S."/>
            <person name="Li Z."/>
            <person name="Zhang A."/>
            <person name="Wang D."/>
            <person name="Liang C."/>
        </authorList>
    </citation>
    <scope>NUCLEOTIDE SEQUENCE [LARGE SCALE GENOMIC DNA]</scope>
    <source>
        <strain evidence="1">cv. G1812</strain>
    </source>
</reference>
<evidence type="ECO:0000313" key="2">
    <source>
        <dbReference type="Proteomes" id="UP000015106"/>
    </source>
</evidence>
<dbReference type="EnsemblPlants" id="TuG1812G0400001343.01.T01">
    <property type="protein sequence ID" value="TuG1812G0400001343.01.T01.cds461219"/>
    <property type="gene ID" value="TuG1812G0400001343.01"/>
</dbReference>
<sequence length="43" mass="4776">MVASVANAGVLALFDVDGTLTAPRKEVTLEMLEFMKRLREVRP</sequence>
<keyword evidence="2" id="KW-1185">Reference proteome</keyword>
<dbReference type="InterPro" id="IPR036412">
    <property type="entry name" value="HAD-like_sf"/>
</dbReference>
<dbReference type="Gramene" id="TuG1812G0400001343.01.T01">
    <property type="protein sequence ID" value="TuG1812G0400001343.01.T01.cds461219"/>
    <property type="gene ID" value="TuG1812G0400001343.01"/>
</dbReference>
<dbReference type="InterPro" id="IPR023214">
    <property type="entry name" value="HAD_sf"/>
</dbReference>
<name>A0A8R7Q2X0_TRIUA</name>
<protein>
    <recommendedName>
        <fullName evidence="3">Phosphomannomutase</fullName>
    </recommendedName>
</protein>
<reference evidence="2" key="1">
    <citation type="journal article" date="2013" name="Nature">
        <title>Draft genome of the wheat A-genome progenitor Triticum urartu.</title>
        <authorList>
            <person name="Ling H.Q."/>
            <person name="Zhao S."/>
            <person name="Liu D."/>
            <person name="Wang J."/>
            <person name="Sun H."/>
            <person name="Zhang C."/>
            <person name="Fan H."/>
            <person name="Li D."/>
            <person name="Dong L."/>
            <person name="Tao Y."/>
            <person name="Gao C."/>
            <person name="Wu H."/>
            <person name="Li Y."/>
            <person name="Cui Y."/>
            <person name="Guo X."/>
            <person name="Zheng S."/>
            <person name="Wang B."/>
            <person name="Yu K."/>
            <person name="Liang Q."/>
            <person name="Yang W."/>
            <person name="Lou X."/>
            <person name="Chen J."/>
            <person name="Feng M."/>
            <person name="Jian J."/>
            <person name="Zhang X."/>
            <person name="Luo G."/>
            <person name="Jiang Y."/>
            <person name="Liu J."/>
            <person name="Wang Z."/>
            <person name="Sha Y."/>
            <person name="Zhang B."/>
            <person name="Wu H."/>
            <person name="Tang D."/>
            <person name="Shen Q."/>
            <person name="Xue P."/>
            <person name="Zou S."/>
            <person name="Wang X."/>
            <person name="Liu X."/>
            <person name="Wang F."/>
            <person name="Yang Y."/>
            <person name="An X."/>
            <person name="Dong Z."/>
            <person name="Zhang K."/>
            <person name="Zhang X."/>
            <person name="Luo M.C."/>
            <person name="Dvorak J."/>
            <person name="Tong Y."/>
            <person name="Wang J."/>
            <person name="Yang H."/>
            <person name="Li Z."/>
            <person name="Wang D."/>
            <person name="Zhang A."/>
            <person name="Wang J."/>
        </authorList>
    </citation>
    <scope>NUCLEOTIDE SEQUENCE</scope>
    <source>
        <strain evidence="2">cv. G1812</strain>
    </source>
</reference>
<dbReference type="AlphaFoldDB" id="A0A8R7Q2X0"/>